<evidence type="ECO:0000256" key="4">
    <source>
        <dbReference type="ARBA" id="ARBA00022525"/>
    </source>
</evidence>
<evidence type="ECO:0000256" key="2">
    <source>
        <dbReference type="ARBA" id="ARBA00008834"/>
    </source>
</evidence>
<dbReference type="PANTHER" id="PTHR31375">
    <property type="match status" value="1"/>
</dbReference>
<evidence type="ECO:0000256" key="7">
    <source>
        <dbReference type="ARBA" id="ARBA00023316"/>
    </source>
</evidence>
<keyword evidence="10" id="KW-1185">Reference proteome</keyword>
<comment type="subcellular location">
    <subcellularLocation>
        <location evidence="1">Secreted</location>
        <location evidence="1">Cell wall</location>
    </subcellularLocation>
</comment>
<organism evidence="9 10">
    <name type="scientific">Trema orientale</name>
    <name type="common">Charcoal tree</name>
    <name type="synonym">Celtis orientalis</name>
    <dbReference type="NCBI Taxonomy" id="63057"/>
    <lineage>
        <taxon>Eukaryota</taxon>
        <taxon>Viridiplantae</taxon>
        <taxon>Streptophyta</taxon>
        <taxon>Embryophyta</taxon>
        <taxon>Tracheophyta</taxon>
        <taxon>Spermatophyta</taxon>
        <taxon>Magnoliopsida</taxon>
        <taxon>eudicotyledons</taxon>
        <taxon>Gunneridae</taxon>
        <taxon>Pentapetalae</taxon>
        <taxon>rosids</taxon>
        <taxon>fabids</taxon>
        <taxon>Rosales</taxon>
        <taxon>Cannabaceae</taxon>
        <taxon>Trema</taxon>
    </lineage>
</organism>
<evidence type="ECO:0000256" key="3">
    <source>
        <dbReference type="ARBA" id="ARBA00022512"/>
    </source>
</evidence>
<dbReference type="EMBL" id="JXTC01000637">
    <property type="protein sequence ID" value="PON42405.1"/>
    <property type="molecule type" value="Genomic_DNA"/>
</dbReference>
<feature type="non-terminal residue" evidence="9">
    <location>
        <position position="104"/>
    </location>
</feature>
<accession>A0A2P5B0W7</accession>
<dbReference type="InterPro" id="IPR000743">
    <property type="entry name" value="Glyco_hydro_28"/>
</dbReference>
<keyword evidence="3" id="KW-0134">Cell wall</keyword>
<comment type="caution">
    <text evidence="9">The sequence shown here is derived from an EMBL/GenBank/DDBJ whole genome shotgun (WGS) entry which is preliminary data.</text>
</comment>
<dbReference type="GO" id="GO:0071555">
    <property type="term" value="P:cell wall organization"/>
    <property type="evidence" value="ECO:0007669"/>
    <property type="project" value="UniProtKB-KW"/>
</dbReference>
<evidence type="ECO:0000256" key="8">
    <source>
        <dbReference type="RuleBase" id="RU361169"/>
    </source>
</evidence>
<dbReference type="AlphaFoldDB" id="A0A2P5B0W7"/>
<proteinExistence type="inferred from homology"/>
<keyword evidence="6 8" id="KW-0326">Glycosidase</keyword>
<dbReference type="GO" id="GO:0005975">
    <property type="term" value="P:carbohydrate metabolic process"/>
    <property type="evidence" value="ECO:0007669"/>
    <property type="project" value="InterPro"/>
</dbReference>
<protein>
    <submittedName>
        <fullName evidence="9">Glycoside hydrolase</fullName>
    </submittedName>
</protein>
<dbReference type="GO" id="GO:0004650">
    <property type="term" value="F:polygalacturonase activity"/>
    <property type="evidence" value="ECO:0007669"/>
    <property type="project" value="InterPro"/>
</dbReference>
<evidence type="ECO:0000313" key="10">
    <source>
        <dbReference type="Proteomes" id="UP000237000"/>
    </source>
</evidence>
<comment type="similarity">
    <text evidence="2 8">Belongs to the glycosyl hydrolase 28 family.</text>
</comment>
<dbReference type="InterPro" id="IPR012334">
    <property type="entry name" value="Pectin_lyas_fold"/>
</dbReference>
<dbReference type="Pfam" id="PF00295">
    <property type="entry name" value="Glyco_hydro_28"/>
    <property type="match status" value="1"/>
</dbReference>
<dbReference type="InParanoid" id="A0A2P5B0W7"/>
<dbReference type="Gene3D" id="2.160.20.10">
    <property type="entry name" value="Single-stranded right-handed beta-helix, Pectin lyase-like"/>
    <property type="match status" value="1"/>
</dbReference>
<keyword evidence="7" id="KW-0961">Cell wall biogenesis/degradation</keyword>
<reference evidence="10" key="1">
    <citation type="submission" date="2016-06" db="EMBL/GenBank/DDBJ databases">
        <title>Parallel loss of symbiosis genes in relatives of nitrogen-fixing non-legume Parasponia.</title>
        <authorList>
            <person name="Van Velzen R."/>
            <person name="Holmer R."/>
            <person name="Bu F."/>
            <person name="Rutten L."/>
            <person name="Van Zeijl A."/>
            <person name="Liu W."/>
            <person name="Santuari L."/>
            <person name="Cao Q."/>
            <person name="Sharma T."/>
            <person name="Shen D."/>
            <person name="Roswanjaya Y."/>
            <person name="Wardhani T."/>
            <person name="Kalhor M.S."/>
            <person name="Jansen J."/>
            <person name="Van den Hoogen J."/>
            <person name="Gungor B."/>
            <person name="Hartog M."/>
            <person name="Hontelez J."/>
            <person name="Verver J."/>
            <person name="Yang W.-C."/>
            <person name="Schijlen E."/>
            <person name="Repin R."/>
            <person name="Schilthuizen M."/>
            <person name="Schranz E."/>
            <person name="Heidstra R."/>
            <person name="Miyata K."/>
            <person name="Fedorova E."/>
            <person name="Kohlen W."/>
            <person name="Bisseling T."/>
            <person name="Smit S."/>
            <person name="Geurts R."/>
        </authorList>
    </citation>
    <scope>NUCLEOTIDE SEQUENCE [LARGE SCALE GENOMIC DNA]</scope>
    <source>
        <strain evidence="10">cv. RG33-2</strain>
    </source>
</reference>
<keyword evidence="5 8" id="KW-0378">Hydrolase</keyword>
<dbReference type="SUPFAM" id="SSF51126">
    <property type="entry name" value="Pectin lyase-like"/>
    <property type="match status" value="1"/>
</dbReference>
<evidence type="ECO:0000256" key="6">
    <source>
        <dbReference type="ARBA" id="ARBA00023295"/>
    </source>
</evidence>
<evidence type="ECO:0000256" key="5">
    <source>
        <dbReference type="ARBA" id="ARBA00022801"/>
    </source>
</evidence>
<dbReference type="OrthoDB" id="187139at2759"/>
<evidence type="ECO:0000313" key="9">
    <source>
        <dbReference type="EMBL" id="PON42405.1"/>
    </source>
</evidence>
<keyword evidence="4" id="KW-0964">Secreted</keyword>
<dbReference type="InterPro" id="IPR011050">
    <property type="entry name" value="Pectin_lyase_fold/virulence"/>
</dbReference>
<dbReference type="Proteomes" id="UP000237000">
    <property type="component" value="Unassembled WGS sequence"/>
</dbReference>
<sequence length="104" mass="11675">MQNVRHPIIIDQNYCDRPQHQELNACREQASAVQISNVVYNNITGTSNSKVALKLDCSSHFPCNEILLQNINLRHSNASVTLEALCKNVVFYNIIGRVFPTCSS</sequence>
<evidence type="ECO:0000256" key="1">
    <source>
        <dbReference type="ARBA" id="ARBA00004191"/>
    </source>
</evidence>
<gene>
    <name evidence="9" type="ORF">TorRG33x02_335980</name>
</gene>
<name>A0A2P5B0W7_TREOI</name>